<feature type="transmembrane region" description="Helical" evidence="8">
    <location>
        <begin position="237"/>
        <end position="254"/>
    </location>
</feature>
<keyword evidence="11" id="KW-1185">Reference proteome</keyword>
<name>A0A9P3H1T6_9FUNG</name>
<evidence type="ECO:0000256" key="1">
    <source>
        <dbReference type="ARBA" id="ARBA00004141"/>
    </source>
</evidence>
<feature type="compositionally biased region" description="Basic and acidic residues" evidence="7">
    <location>
        <begin position="380"/>
        <end position="401"/>
    </location>
</feature>
<comment type="similarity">
    <text evidence="2">Belongs to the TMEM198 family.</text>
</comment>
<evidence type="ECO:0000313" key="11">
    <source>
        <dbReference type="Proteomes" id="UP000827284"/>
    </source>
</evidence>
<dbReference type="InterPro" id="IPR025256">
    <property type="entry name" value="TM7S3/TM198-like_dom"/>
</dbReference>
<evidence type="ECO:0000259" key="9">
    <source>
        <dbReference type="Pfam" id="PF13886"/>
    </source>
</evidence>
<reference evidence="10" key="1">
    <citation type="submission" date="2021-11" db="EMBL/GenBank/DDBJ databases">
        <authorList>
            <person name="Herlambang A."/>
            <person name="Guo Y."/>
            <person name="Takashima Y."/>
            <person name="Nishizawa T."/>
        </authorList>
    </citation>
    <scope>NUCLEOTIDE SEQUENCE</scope>
    <source>
        <strain evidence="10">E1425</strain>
    </source>
</reference>
<dbReference type="AlphaFoldDB" id="A0A9P3H1T6"/>
<evidence type="ECO:0000256" key="6">
    <source>
        <dbReference type="ARBA" id="ARBA00049737"/>
    </source>
</evidence>
<comment type="caution">
    <text evidence="10">The sequence shown here is derived from an EMBL/GenBank/DDBJ whole genome shotgun (WGS) entry which is preliminary data.</text>
</comment>
<dbReference type="PANTHER" id="PTHR31247:SF5">
    <property type="entry name" value="DUF4203 DOMAIN-CONTAINING PROTEIN"/>
    <property type="match status" value="1"/>
</dbReference>
<dbReference type="Proteomes" id="UP000827284">
    <property type="component" value="Unassembled WGS sequence"/>
</dbReference>
<feature type="domain" description="TM7S3/TM198-like" evidence="9">
    <location>
        <begin position="161"/>
        <end position="324"/>
    </location>
</feature>
<feature type="region of interest" description="Disordered" evidence="7">
    <location>
        <begin position="348"/>
        <end position="411"/>
    </location>
</feature>
<dbReference type="PANTHER" id="PTHR31247">
    <property type="entry name" value="TRANSMEMBRANE PROTEIN 198 FAMILY MEMBER"/>
    <property type="match status" value="1"/>
</dbReference>
<feature type="transmembrane region" description="Helical" evidence="8">
    <location>
        <begin position="299"/>
        <end position="322"/>
    </location>
</feature>
<feature type="transmembrane region" description="Helical" evidence="8">
    <location>
        <begin position="64"/>
        <end position="85"/>
    </location>
</feature>
<dbReference type="Pfam" id="PF13886">
    <property type="entry name" value="TM7S3_TM198"/>
    <property type="match status" value="1"/>
</dbReference>
<feature type="transmembrane region" description="Helical" evidence="8">
    <location>
        <begin position="259"/>
        <end position="279"/>
    </location>
</feature>
<comment type="subcellular location">
    <subcellularLocation>
        <location evidence="1">Membrane</location>
        <topology evidence="1">Multi-pass membrane protein</topology>
    </subcellularLocation>
</comment>
<evidence type="ECO:0000256" key="2">
    <source>
        <dbReference type="ARBA" id="ARBA00006244"/>
    </source>
</evidence>
<feature type="transmembrane region" description="Helical" evidence="8">
    <location>
        <begin position="207"/>
        <end position="225"/>
    </location>
</feature>
<feature type="compositionally biased region" description="Basic and acidic residues" evidence="7">
    <location>
        <begin position="355"/>
        <end position="371"/>
    </location>
</feature>
<feature type="transmembrane region" description="Helical" evidence="8">
    <location>
        <begin position="124"/>
        <end position="147"/>
    </location>
</feature>
<organism evidence="10 11">
    <name type="scientific">Entomortierella parvispora</name>
    <dbReference type="NCBI Taxonomy" id="205924"/>
    <lineage>
        <taxon>Eukaryota</taxon>
        <taxon>Fungi</taxon>
        <taxon>Fungi incertae sedis</taxon>
        <taxon>Mucoromycota</taxon>
        <taxon>Mortierellomycotina</taxon>
        <taxon>Mortierellomycetes</taxon>
        <taxon>Mortierellales</taxon>
        <taxon>Mortierellaceae</taxon>
        <taxon>Entomortierella</taxon>
    </lineage>
</organism>
<gene>
    <name evidence="10" type="ORF">EMPS_00887</name>
</gene>
<sequence>MGDLNHGYTLLNQPPPLPIAAIVPQPSNKKALASPYIITAQSSFTNFFSENYNRIDVPLNWQRVIAGGVLMAVGLVLGIFGFRYLRFSLLLTGFIGGGKKIIQQHGHDPAHAFFFVCSHRFSNCLGLLSLSPSLPLSLFLSLSHYFLRFVHYGRHDSKSGIAAYAILYNTEPAGGWSNRIVIYVAVCIAAGLLIGLVLLAANKYASWILGGAGGLALGVYILSWREGGLIHNTGGRIGLMVGCAALGMILSLFLGNLTVIFGTVLIGGYMFTLGLDMFLRTGFLENYQYLFRTGNTVPYQIYSGIYGMLGVLSLSFVIGFLFQIPLYFHHRRNQRALARANAVPAVNSPYGYNQNEKRDSRYRDSQHRDSQYRGSQNRDSQYRDSQYRDSQYRDSQYRDSHYGGSQYGSRDQLNATYGTQQVGHVGSQQVGQVGAQQVGQAGTQQVAPAKKKYTWWGKRVKKDADVNQGGYSSEKYNAQSQGSLVQSAQQQLAQQQQVYQQSVPQQQQVYQQSVPQQQVYQQSVPQQQVYQQSVPQQQPVIQQQPMAIQQPVVQPQQPVVQSQQSASVPHLGSSTTSVGGEKTVIFEEKKGWFGRTKVVPKIADAASSTASNSNALATATTTSTTAATNAV</sequence>
<evidence type="ECO:0000256" key="8">
    <source>
        <dbReference type="SAM" id="Phobius"/>
    </source>
</evidence>
<protein>
    <recommendedName>
        <fullName evidence="6">Transmembrane protein 198</fullName>
    </recommendedName>
</protein>
<feature type="transmembrane region" description="Helical" evidence="8">
    <location>
        <begin position="180"/>
        <end position="200"/>
    </location>
</feature>
<dbReference type="GO" id="GO:0005886">
    <property type="term" value="C:plasma membrane"/>
    <property type="evidence" value="ECO:0007669"/>
    <property type="project" value="TreeGrafter"/>
</dbReference>
<dbReference type="InterPro" id="IPR040236">
    <property type="entry name" value="TMEM198"/>
</dbReference>
<accession>A0A9P3H1T6</accession>
<evidence type="ECO:0000256" key="3">
    <source>
        <dbReference type="ARBA" id="ARBA00022692"/>
    </source>
</evidence>
<keyword evidence="5 8" id="KW-0472">Membrane</keyword>
<dbReference type="EMBL" id="BQFW01000002">
    <property type="protein sequence ID" value="GJJ68541.1"/>
    <property type="molecule type" value="Genomic_DNA"/>
</dbReference>
<keyword evidence="4 8" id="KW-1133">Transmembrane helix</keyword>
<keyword evidence="3 8" id="KW-0812">Transmembrane</keyword>
<evidence type="ECO:0000256" key="7">
    <source>
        <dbReference type="SAM" id="MobiDB-lite"/>
    </source>
</evidence>
<dbReference type="OrthoDB" id="102260at2759"/>
<reference evidence="10" key="2">
    <citation type="journal article" date="2022" name="Microbiol. Resour. Announc.">
        <title>Whole-Genome Sequence of Entomortierella parvispora E1425, a Mucoromycotan Fungus Associated with Burkholderiaceae-Related Endosymbiotic Bacteria.</title>
        <authorList>
            <person name="Herlambang A."/>
            <person name="Guo Y."/>
            <person name="Takashima Y."/>
            <person name="Narisawa K."/>
            <person name="Ohta H."/>
            <person name="Nishizawa T."/>
        </authorList>
    </citation>
    <scope>NUCLEOTIDE SEQUENCE</scope>
    <source>
        <strain evidence="10">E1425</strain>
    </source>
</reference>
<evidence type="ECO:0000256" key="4">
    <source>
        <dbReference type="ARBA" id="ARBA00022989"/>
    </source>
</evidence>
<evidence type="ECO:0000256" key="5">
    <source>
        <dbReference type="ARBA" id="ARBA00023136"/>
    </source>
</evidence>
<proteinExistence type="inferred from homology"/>
<evidence type="ECO:0000313" key="10">
    <source>
        <dbReference type="EMBL" id="GJJ68541.1"/>
    </source>
</evidence>